<comment type="subcellular location">
    <subcellularLocation>
        <location evidence="1">Membrane</location>
        <topology evidence="1">Multi-pass membrane protein</topology>
    </subcellularLocation>
</comment>
<organism evidence="5 6">
    <name type="scientific">Agaricus bisporus var. burnettii</name>
    <dbReference type="NCBI Taxonomy" id="192524"/>
    <lineage>
        <taxon>Eukaryota</taxon>
        <taxon>Fungi</taxon>
        <taxon>Dikarya</taxon>
        <taxon>Basidiomycota</taxon>
        <taxon>Agaricomycotina</taxon>
        <taxon>Agaricomycetes</taxon>
        <taxon>Agaricomycetidae</taxon>
        <taxon>Agaricales</taxon>
        <taxon>Agaricineae</taxon>
        <taxon>Agaricaceae</taxon>
        <taxon>Agaricus</taxon>
    </lineage>
</organism>
<dbReference type="PANTHER" id="PTHR11360">
    <property type="entry name" value="MONOCARBOXYLATE TRANSPORTER"/>
    <property type="match status" value="1"/>
</dbReference>
<dbReference type="InterPro" id="IPR050327">
    <property type="entry name" value="Proton-linked_MCT"/>
</dbReference>
<evidence type="ECO:0000313" key="6">
    <source>
        <dbReference type="Proteomes" id="UP000629468"/>
    </source>
</evidence>
<dbReference type="GO" id="GO:0016020">
    <property type="term" value="C:membrane"/>
    <property type="evidence" value="ECO:0007669"/>
    <property type="project" value="UniProtKB-SubCell"/>
</dbReference>
<dbReference type="EMBL" id="JABXXO010000015">
    <property type="protein sequence ID" value="KAF7760270.1"/>
    <property type="molecule type" value="Genomic_DNA"/>
</dbReference>
<feature type="transmembrane region" description="Helical" evidence="4">
    <location>
        <begin position="409"/>
        <end position="430"/>
    </location>
</feature>
<feature type="transmembrane region" description="Helical" evidence="4">
    <location>
        <begin position="313"/>
        <end position="332"/>
    </location>
</feature>
<evidence type="ECO:0000256" key="2">
    <source>
        <dbReference type="ARBA" id="ARBA00006727"/>
    </source>
</evidence>
<keyword evidence="4" id="KW-0812">Transmembrane</keyword>
<keyword evidence="4" id="KW-1133">Transmembrane helix</keyword>
<dbReference type="SUPFAM" id="SSF103473">
    <property type="entry name" value="MFS general substrate transporter"/>
    <property type="match status" value="1"/>
</dbReference>
<feature type="region of interest" description="Disordered" evidence="3">
    <location>
        <begin position="1"/>
        <end position="34"/>
    </location>
</feature>
<comment type="caution">
    <text evidence="5">The sequence shown here is derived from an EMBL/GenBank/DDBJ whole genome shotgun (WGS) entry which is preliminary data.</text>
</comment>
<feature type="transmembrane region" description="Helical" evidence="4">
    <location>
        <begin position="172"/>
        <end position="191"/>
    </location>
</feature>
<feature type="transmembrane region" description="Helical" evidence="4">
    <location>
        <begin position="338"/>
        <end position="360"/>
    </location>
</feature>
<feature type="transmembrane region" description="Helical" evidence="4">
    <location>
        <begin position="83"/>
        <end position="101"/>
    </location>
</feature>
<proteinExistence type="inferred from homology"/>
<evidence type="ECO:0008006" key="7">
    <source>
        <dbReference type="Google" id="ProtNLM"/>
    </source>
</evidence>
<evidence type="ECO:0000256" key="1">
    <source>
        <dbReference type="ARBA" id="ARBA00004141"/>
    </source>
</evidence>
<evidence type="ECO:0000256" key="4">
    <source>
        <dbReference type="SAM" id="Phobius"/>
    </source>
</evidence>
<evidence type="ECO:0000256" key="3">
    <source>
        <dbReference type="SAM" id="MobiDB-lite"/>
    </source>
</evidence>
<dbReference type="Proteomes" id="UP000629468">
    <property type="component" value="Unassembled WGS sequence"/>
</dbReference>
<gene>
    <name evidence="5" type="ORF">Agabi119p4_10946</name>
</gene>
<reference evidence="5 6" key="1">
    <citation type="journal article" name="Sci. Rep.">
        <title>Telomere-to-telomere assembled and centromere annotated genomes of the two main subspecies of the button mushroom Agaricus bisporus reveal especially polymorphic chromosome ends.</title>
        <authorList>
            <person name="Sonnenberg A.S.M."/>
            <person name="Sedaghat-Telgerd N."/>
            <person name="Lavrijssen B."/>
            <person name="Ohm R.A."/>
            <person name="Hendrickx P.M."/>
            <person name="Scholtmeijer K."/>
            <person name="Baars J.J.P."/>
            <person name="van Peer A."/>
        </authorList>
    </citation>
    <scope>NUCLEOTIDE SEQUENCE [LARGE SCALE GENOMIC DNA]</scope>
    <source>
        <strain evidence="5 6">H119_p4</strain>
    </source>
</reference>
<dbReference type="InterPro" id="IPR036259">
    <property type="entry name" value="MFS_trans_sf"/>
</dbReference>
<feature type="transmembrane region" description="Helical" evidence="4">
    <location>
        <begin position="113"/>
        <end position="131"/>
    </location>
</feature>
<keyword evidence="4" id="KW-0472">Membrane</keyword>
<feature type="transmembrane region" description="Helical" evidence="4">
    <location>
        <begin position="42"/>
        <end position="63"/>
    </location>
</feature>
<feature type="transmembrane region" description="Helical" evidence="4">
    <location>
        <begin position="372"/>
        <end position="389"/>
    </location>
</feature>
<comment type="similarity">
    <text evidence="2">Belongs to the major facilitator superfamily. Monocarboxylate porter (TC 2.A.1.13) family.</text>
</comment>
<dbReference type="Pfam" id="PF07690">
    <property type="entry name" value="MFS_1"/>
    <property type="match status" value="1"/>
</dbReference>
<feature type="transmembrane region" description="Helical" evidence="4">
    <location>
        <begin position="249"/>
        <end position="271"/>
    </location>
</feature>
<protein>
    <recommendedName>
        <fullName evidence="7">Major facilitator superfamily (MFS) profile domain-containing protein</fullName>
    </recommendedName>
</protein>
<feature type="transmembrane region" description="Helical" evidence="4">
    <location>
        <begin position="137"/>
        <end position="160"/>
    </location>
</feature>
<dbReference type="GO" id="GO:0022857">
    <property type="term" value="F:transmembrane transporter activity"/>
    <property type="evidence" value="ECO:0007669"/>
    <property type="project" value="InterPro"/>
</dbReference>
<feature type="transmembrane region" description="Helical" evidence="4">
    <location>
        <begin position="203"/>
        <end position="223"/>
    </location>
</feature>
<dbReference type="InterPro" id="IPR011701">
    <property type="entry name" value="MFS"/>
</dbReference>
<dbReference type="AlphaFoldDB" id="A0A8H7EW78"/>
<evidence type="ECO:0000313" key="5">
    <source>
        <dbReference type="EMBL" id="KAF7760270.1"/>
    </source>
</evidence>
<dbReference type="Gene3D" id="1.20.1250.20">
    <property type="entry name" value="MFS general substrate transporter like domains"/>
    <property type="match status" value="2"/>
</dbReference>
<name>A0A8H7EW78_AGABI</name>
<feature type="compositionally biased region" description="Basic and acidic residues" evidence="3">
    <location>
        <begin position="11"/>
        <end position="25"/>
    </location>
</feature>
<accession>A0A8H7EW78</accession>
<dbReference type="OMA" id="IRAPIDM"/>
<feature type="transmembrane region" description="Helical" evidence="4">
    <location>
        <begin position="283"/>
        <end position="301"/>
    </location>
</feature>
<dbReference type="PANTHER" id="PTHR11360:SF234">
    <property type="entry name" value="MFS-TYPE TRANSPORTER DBAD-RELATED"/>
    <property type="match status" value="1"/>
</dbReference>
<sequence length="439" mass="47881">MTTRSSTPSPLDKEKFHHDDAHQPDSDSPPPPITFPEGGTRAWLTVLGGSISVFCTFGVVQSFGVYQDYYTRVLLSEHSPSEISWIGSVQVFLVFAVGLPAGKLFDLGYFHHLLIIGSLLYLFSSFMLSLAQPHSYYQVFLAQSIGEGLGMGLLFIPSLAVSSHYFRKKRSLAMGLIIAGASLGGCLYPIMLNNIFQNAGFGWGVRAVSFLDFGLLILANLIMRTRLPPNRKKGNNLPLLKELLTDVPFLLYGAGSFLAFWGAFIPFFYLQLFASLHNLDKTFTKYSLTIMNATSIFGRIVPNLIADKYGPMNTLIVSSFVTGGLVFALFGATNEGGAAAFGIFYGFFSGGTISLITPALTSFITHNDGSDLPLRIALLSFLLSLPLLTGNPLAGALLSPPHYLWFRPIILASMFLLAGSGCFVVTWTLLHKRKNTAII</sequence>